<dbReference type="InterPro" id="IPR048255">
    <property type="entry name" value="IML1_N"/>
</dbReference>
<dbReference type="CDD" id="cd04449">
    <property type="entry name" value="DEP_DEPDC5-like"/>
    <property type="match status" value="1"/>
</dbReference>
<evidence type="ECO:0000256" key="3">
    <source>
        <dbReference type="ARBA" id="ARBA00018529"/>
    </source>
</evidence>
<accession>A0A2B7X1Q7</accession>
<feature type="compositionally biased region" description="Low complexity" evidence="7">
    <location>
        <begin position="782"/>
        <end position="792"/>
    </location>
</feature>
<evidence type="ECO:0000256" key="4">
    <source>
        <dbReference type="ARBA" id="ARBA00021881"/>
    </source>
</evidence>
<comment type="subcellular location">
    <subcellularLocation>
        <location evidence="1">Vacuole membrane</location>
        <topology evidence="1">Peripheral membrane protein</topology>
    </subcellularLocation>
</comment>
<feature type="compositionally biased region" description="Polar residues" evidence="7">
    <location>
        <begin position="1694"/>
        <end position="1706"/>
    </location>
</feature>
<dbReference type="SUPFAM" id="SSF46785">
    <property type="entry name" value="Winged helix' DNA-binding domain"/>
    <property type="match status" value="1"/>
</dbReference>
<dbReference type="InterPro" id="IPR036390">
    <property type="entry name" value="WH_DNA-bd_sf"/>
</dbReference>
<feature type="compositionally biased region" description="Polar residues" evidence="7">
    <location>
        <begin position="734"/>
        <end position="748"/>
    </location>
</feature>
<dbReference type="InterPro" id="IPR027244">
    <property type="entry name" value="IML1"/>
</dbReference>
<feature type="region of interest" description="Disordered" evidence="7">
    <location>
        <begin position="513"/>
        <end position="552"/>
    </location>
</feature>
<feature type="compositionally biased region" description="Low complexity" evidence="7">
    <location>
        <begin position="847"/>
        <end position="859"/>
    </location>
</feature>
<dbReference type="GO" id="GO:0005096">
    <property type="term" value="F:GTPase activator activity"/>
    <property type="evidence" value="ECO:0007669"/>
    <property type="project" value="InterPro"/>
</dbReference>
<evidence type="ECO:0000256" key="2">
    <source>
        <dbReference type="ARBA" id="ARBA00005643"/>
    </source>
</evidence>
<evidence type="ECO:0000313" key="9">
    <source>
        <dbReference type="EMBL" id="PGH05564.1"/>
    </source>
</evidence>
<feature type="compositionally biased region" description="Polar residues" evidence="7">
    <location>
        <begin position="869"/>
        <end position="884"/>
    </location>
</feature>
<evidence type="ECO:0000313" key="10">
    <source>
        <dbReference type="Proteomes" id="UP000224080"/>
    </source>
</evidence>
<dbReference type="GO" id="GO:0010508">
    <property type="term" value="P:positive regulation of autophagy"/>
    <property type="evidence" value="ECO:0007669"/>
    <property type="project" value="TreeGrafter"/>
</dbReference>
<dbReference type="PANTHER" id="PTHR13179">
    <property type="entry name" value="DEP DOMAIN CONTAINING PROTEIN 5"/>
    <property type="match status" value="1"/>
</dbReference>
<feature type="region of interest" description="Disordered" evidence="7">
    <location>
        <begin position="825"/>
        <end position="885"/>
    </location>
</feature>
<feature type="region of interest" description="Disordered" evidence="7">
    <location>
        <begin position="1737"/>
        <end position="1760"/>
    </location>
</feature>
<dbReference type="EMBL" id="PDNC01000029">
    <property type="protein sequence ID" value="PGH05564.1"/>
    <property type="molecule type" value="Genomic_DNA"/>
</dbReference>
<dbReference type="InterPro" id="IPR036388">
    <property type="entry name" value="WH-like_DNA-bd_sf"/>
</dbReference>
<dbReference type="InterPro" id="IPR057068">
    <property type="entry name" value="IML1_N_fung"/>
</dbReference>
<dbReference type="Gene3D" id="1.10.10.10">
    <property type="entry name" value="Winged helix-like DNA-binding domain superfamily/Winged helix DNA-binding domain"/>
    <property type="match status" value="1"/>
</dbReference>
<dbReference type="Pfam" id="PF19418">
    <property type="entry name" value="DEPDC5_CTD"/>
    <property type="match status" value="1"/>
</dbReference>
<evidence type="ECO:0000256" key="1">
    <source>
        <dbReference type="ARBA" id="ARBA00004148"/>
    </source>
</evidence>
<feature type="region of interest" description="Disordered" evidence="7">
    <location>
        <begin position="1414"/>
        <end position="1460"/>
    </location>
</feature>
<dbReference type="SMART" id="SM00049">
    <property type="entry name" value="DEP"/>
    <property type="match status" value="1"/>
</dbReference>
<evidence type="ECO:0000256" key="6">
    <source>
        <dbReference type="ARBA" id="ARBA00023136"/>
    </source>
</evidence>
<dbReference type="PANTHER" id="PTHR13179:SF8">
    <property type="entry name" value="GATOR COMPLEX PROTEIN DEPDC5"/>
    <property type="match status" value="1"/>
</dbReference>
<feature type="region of interest" description="Disordered" evidence="7">
    <location>
        <begin position="1"/>
        <end position="52"/>
    </location>
</feature>
<feature type="compositionally biased region" description="Polar residues" evidence="7">
    <location>
        <begin position="39"/>
        <end position="52"/>
    </location>
</feature>
<dbReference type="GO" id="GO:0035556">
    <property type="term" value="P:intracellular signal transduction"/>
    <property type="evidence" value="ECO:0007669"/>
    <property type="project" value="InterPro"/>
</dbReference>
<feature type="compositionally biased region" description="Polar residues" evidence="7">
    <location>
        <begin position="829"/>
        <end position="842"/>
    </location>
</feature>
<dbReference type="Pfam" id="PF12257">
    <property type="entry name" value="IML1"/>
    <property type="match status" value="1"/>
</dbReference>
<dbReference type="STRING" id="2060905.A0A2B7X1Q7"/>
<organism evidence="9 10">
    <name type="scientific">Blastomyces parvus</name>
    <dbReference type="NCBI Taxonomy" id="2060905"/>
    <lineage>
        <taxon>Eukaryota</taxon>
        <taxon>Fungi</taxon>
        <taxon>Dikarya</taxon>
        <taxon>Ascomycota</taxon>
        <taxon>Pezizomycotina</taxon>
        <taxon>Eurotiomycetes</taxon>
        <taxon>Eurotiomycetidae</taxon>
        <taxon>Onygenales</taxon>
        <taxon>Ajellomycetaceae</taxon>
        <taxon>Blastomyces</taxon>
    </lineage>
</organism>
<comment type="similarity">
    <text evidence="2">Belongs to the IML1 family.</text>
</comment>
<keyword evidence="5" id="KW-0926">Vacuole</keyword>
<feature type="region of interest" description="Disordered" evidence="7">
    <location>
        <begin position="1785"/>
        <end position="1812"/>
    </location>
</feature>
<dbReference type="Proteomes" id="UP000224080">
    <property type="component" value="Unassembled WGS sequence"/>
</dbReference>
<name>A0A2B7X1Q7_9EURO</name>
<feature type="compositionally biased region" description="Polar residues" evidence="7">
    <location>
        <begin position="13"/>
        <end position="30"/>
    </location>
</feature>
<feature type="region of interest" description="Disordered" evidence="7">
    <location>
        <begin position="1679"/>
        <end position="1706"/>
    </location>
</feature>
<feature type="domain" description="DEP" evidence="8">
    <location>
        <begin position="1321"/>
        <end position="1396"/>
    </location>
</feature>
<feature type="region of interest" description="Disordered" evidence="7">
    <location>
        <begin position="95"/>
        <end position="138"/>
    </location>
</feature>
<dbReference type="OrthoDB" id="39497at2759"/>
<feature type="region of interest" description="Disordered" evidence="7">
    <location>
        <begin position="395"/>
        <end position="420"/>
    </location>
</feature>
<feature type="region of interest" description="Disordered" evidence="7">
    <location>
        <begin position="711"/>
        <end position="796"/>
    </location>
</feature>
<sequence>MLPRGPAKGSHLRQVSTPSIATASTGTTILDQDRAYGPSKTSAPHQSPTGLNNRPCSLWVHDDNFSREEVLFNINAFSDLGLKVGDLVELSAPRLSQGDHHASSNRLDPSGRTVRDAGDSDPGSNAAAKRVGDHKPHSPANNARYLFLVKPLSADIKARHPNLQISITSNIANIFGFKNHSQALISLKNRQQCTASHVELIFRDQFLVRSDMWRLAMSELADKPVYKGQKIVFMGSIKATVKSIYIDGKKGPSGYFAPKTIPIFRSESARYVLFIQMSKEMWDFDSEGTGDILFSRVINSLLPELFKRWAGIDAHHLVTIVLFTRVQYDLLAVDNLGTSFLNNRFLNRTAHDSRPESQDFYRVVVNDMPSGKWTAILDELKKEFRTFLRDVSIPPSRFPDSPTSAEDMPPEDPKYPPTISGRPTSALRGNILEAINIASSYLAFEHIGRDLIRTGTSIVVISPGTGVFEVAYEALALTSEVLTSRAIGIDLICLSPMPLHSVPLFKYRLPGDPPSRPGSSISRDSLLRPSPPDSHISGGSFSSKISRPGSSNATLGSLPKLAPVVDNWRYGIPHWIDISYWDPKIYRDRRTAVNKVTKSPVADTMKKQTNTFIPRVRMYEIQMMGVMESEQSNICVPYLSSADLRLQRLSGPYSSPHGSPYKSPFTESGAGSLMATFKDSKKNILSLPATQRRMLEWMDLYDNAIFHTTPTERTARRASKAKRVDFETPGSRVYEQQSIRFSTNSVNRSSKFSTSPSSSNQRPEDEKSNFQKAVPAERMPFKKSSMKTASKSTKPRISRSISFALRGLGPTPPRAIASTEINNEHAKGLSTTSKKPLSSPEQPSDAIINSPISGSISSPTFNIPELPQVNVTPTTENAKTTPSKPISIRVANKKTMDEHNMDPNEIDSSFSTTTTEVPFDRGANEEIHGPFPMTRTGRRFDLTLNANQDEPPMALSPTKALSPWILPVNPCRPPKHGPTRSSWFGRWQHVYPRMPSTASVKWKSLKSPAVLPLTTEEFPTSEELASQYLQTPYRVYQNDESDVAETPKTREALLREMVALRLAHGFQIVVGKLVDEASGQHSPGGSLNIFNIRSLSKDGVTIFMSMGNIIHKLVCVAGGEIEVTKFTRKTVTDVLSNAKAFAFDYTPVVKTILSANYCKSTINLQLPREDYNWNYADAFLAGYRDHLTNRTEQLRFWRTRFVLIPVQIPANARRPMQSYKEDNEEEIHLLGITQLTQIWQKHRYVPPEEKRLQAPTHKKDQNPLNIIYQTSNPSEVVAAELDRLLLDDPHLDNPSLQLLPESELLQRSSISLAALAQAIQGEKGVRMMDRRWHWRLHYNCFVGLELTTWMLQNFRDIDTREEAVEFGNELMKHGLICHVQRRHNFRDGNYFYQITDEYRIARPESRSGWFQARKSVPNTPMGVGMKDLPQTAQDKTDNGAGETDSSANTPMPGKSPRTKASVCLSKSMKIDIDTRKRSTRPETIELHYDRLHNPDNCFHIELSWMNATPKLVEDAIVSWAATAEKFGLKLVELPISEASSIVETQVFRRPYPVKLAIEPPESPSPNVYSSTSFGSQGVADRHFYHKAILKKFDFVLDFEAIHSFPPDVHVSYSWGRLEYHFPQYVHRTGAVLAQITDDGCFLLLANRLYSARGPAVKEPGRFDRSEFYRPRAATYDALERGGSPHLSPAVRASLDTTSGPIPQSELPSSYRITREIGAEIRAFCNDVEQLQKFYKEAAAQSKPTSSKVTPSAPSTMDSSIPTLELPASLVSRHVSSPPIMEVQETGAVSIDTRMQNSAGPNGKAVNSSPSMK</sequence>
<keyword evidence="6" id="KW-0472">Membrane</keyword>
<dbReference type="GO" id="GO:1990130">
    <property type="term" value="C:GATOR1 complex"/>
    <property type="evidence" value="ECO:0007669"/>
    <property type="project" value="TreeGrafter"/>
</dbReference>
<dbReference type="Pfam" id="PF24438">
    <property type="entry name" value="IML1_N_fung"/>
    <property type="match status" value="1"/>
</dbReference>
<dbReference type="InterPro" id="IPR000591">
    <property type="entry name" value="DEP_dom"/>
</dbReference>
<comment type="caution">
    <text evidence="9">The sequence shown here is derived from an EMBL/GenBank/DDBJ whole genome shotgun (WGS) entry which is preliminary data.</text>
</comment>
<evidence type="ECO:0000259" key="8">
    <source>
        <dbReference type="PROSITE" id="PS50186"/>
    </source>
</evidence>
<reference evidence="9 10" key="1">
    <citation type="submission" date="2017-10" db="EMBL/GenBank/DDBJ databases">
        <title>Comparative genomics in systemic dimorphic fungi from Ajellomycetaceae.</title>
        <authorList>
            <person name="Munoz J.F."/>
            <person name="Mcewen J.G."/>
            <person name="Clay O.K."/>
            <person name="Cuomo C.A."/>
        </authorList>
    </citation>
    <scope>NUCLEOTIDE SEQUENCE [LARGE SCALE GENOMIC DNA]</scope>
    <source>
        <strain evidence="9 10">UAMH130</strain>
    </source>
</reference>
<gene>
    <name evidence="9" type="ORF">GX51_02903</name>
</gene>
<feature type="compositionally biased region" description="Polar residues" evidence="7">
    <location>
        <begin position="1792"/>
        <end position="1812"/>
    </location>
</feature>
<feature type="compositionally biased region" description="Polar residues" evidence="7">
    <location>
        <begin position="537"/>
        <end position="552"/>
    </location>
</feature>
<keyword evidence="10" id="KW-1185">Reference proteome</keyword>
<dbReference type="PROSITE" id="PS50186">
    <property type="entry name" value="DEP"/>
    <property type="match status" value="1"/>
</dbReference>
<dbReference type="GO" id="GO:0005774">
    <property type="term" value="C:vacuolar membrane"/>
    <property type="evidence" value="ECO:0007669"/>
    <property type="project" value="UniProtKB-SubCell"/>
</dbReference>
<feature type="compositionally biased region" description="Low complexity" evidence="7">
    <location>
        <begin position="749"/>
        <end position="759"/>
    </location>
</feature>
<dbReference type="Pfam" id="PF00610">
    <property type="entry name" value="DEP"/>
    <property type="match status" value="1"/>
</dbReference>
<dbReference type="InterPro" id="IPR045838">
    <property type="entry name" value="DEPDC5_CTD"/>
</dbReference>
<evidence type="ECO:0000256" key="5">
    <source>
        <dbReference type="ARBA" id="ARBA00022554"/>
    </source>
</evidence>
<dbReference type="GO" id="GO:1904262">
    <property type="term" value="P:negative regulation of TORC1 signaling"/>
    <property type="evidence" value="ECO:0007669"/>
    <property type="project" value="TreeGrafter"/>
</dbReference>
<evidence type="ECO:0000256" key="7">
    <source>
        <dbReference type="SAM" id="MobiDB-lite"/>
    </source>
</evidence>
<protein>
    <recommendedName>
        <fullName evidence="3">Vacuolar membrane-associated protein IML1</fullName>
    </recommendedName>
    <alternativeName>
        <fullName evidence="4">Vacuolar membrane-associated protein iml1</fullName>
    </alternativeName>
</protein>
<proteinExistence type="inferred from homology"/>
<feature type="compositionally biased region" description="Polar residues" evidence="7">
    <location>
        <begin position="1741"/>
        <end position="1760"/>
    </location>
</feature>